<dbReference type="GeneID" id="108566555"/>
<dbReference type="RefSeq" id="XP_017781993.1">
    <property type="nucleotide sequence ID" value="XM_017926504.1"/>
</dbReference>
<protein>
    <submittedName>
        <fullName evidence="3">Uncharacterized protein LOC108566555 isoform X1</fullName>
    </submittedName>
</protein>
<sequence>MSMKRLSILSANSNHGGLNYTEMSTTPGSPPPPIHGVNVMLGGAMLSGIILVVFIMCYCCHKNARKQETHLPAYWRDSGLPLHVYTVEGHQQCFESEEFVLSDIQAPPTPGPPPAYEAVVPVHKNIVSPARIRPADDSGLPSYEAALRLETNGHV</sequence>
<keyword evidence="1" id="KW-0812">Transmembrane</keyword>
<keyword evidence="2" id="KW-1185">Reference proteome</keyword>
<evidence type="ECO:0000313" key="2">
    <source>
        <dbReference type="Proteomes" id="UP000695000"/>
    </source>
</evidence>
<dbReference type="Proteomes" id="UP000695000">
    <property type="component" value="Unplaced"/>
</dbReference>
<gene>
    <name evidence="3" type="primary">LOC108566555</name>
</gene>
<evidence type="ECO:0000256" key="1">
    <source>
        <dbReference type="SAM" id="Phobius"/>
    </source>
</evidence>
<proteinExistence type="predicted"/>
<accession>A0ABM1N593</accession>
<keyword evidence="1" id="KW-1133">Transmembrane helix</keyword>
<feature type="transmembrane region" description="Helical" evidence="1">
    <location>
        <begin position="39"/>
        <end position="60"/>
    </location>
</feature>
<keyword evidence="1" id="KW-0472">Membrane</keyword>
<reference evidence="3" key="1">
    <citation type="submission" date="2025-08" db="UniProtKB">
        <authorList>
            <consortium name="RefSeq"/>
        </authorList>
    </citation>
    <scope>IDENTIFICATION</scope>
    <source>
        <tissue evidence="3">Whole Larva</tissue>
    </source>
</reference>
<evidence type="ECO:0000313" key="3">
    <source>
        <dbReference type="RefSeq" id="XP_017781993.1"/>
    </source>
</evidence>
<name>A0ABM1N593_NICVS</name>
<organism evidence="2 3">
    <name type="scientific">Nicrophorus vespilloides</name>
    <name type="common">Boreal carrion beetle</name>
    <dbReference type="NCBI Taxonomy" id="110193"/>
    <lineage>
        <taxon>Eukaryota</taxon>
        <taxon>Metazoa</taxon>
        <taxon>Ecdysozoa</taxon>
        <taxon>Arthropoda</taxon>
        <taxon>Hexapoda</taxon>
        <taxon>Insecta</taxon>
        <taxon>Pterygota</taxon>
        <taxon>Neoptera</taxon>
        <taxon>Endopterygota</taxon>
        <taxon>Coleoptera</taxon>
        <taxon>Polyphaga</taxon>
        <taxon>Staphyliniformia</taxon>
        <taxon>Silphidae</taxon>
        <taxon>Nicrophorinae</taxon>
        <taxon>Nicrophorus</taxon>
    </lineage>
</organism>